<accession>A0A9J5YYX6</accession>
<reference evidence="1 2" key="1">
    <citation type="submission" date="2020-09" db="EMBL/GenBank/DDBJ databases">
        <title>De no assembly of potato wild relative species, Solanum commersonii.</title>
        <authorList>
            <person name="Cho K."/>
        </authorList>
    </citation>
    <scope>NUCLEOTIDE SEQUENCE [LARGE SCALE GENOMIC DNA]</scope>
    <source>
        <strain evidence="1">LZ3.2</strain>
        <tissue evidence="1">Leaf</tissue>
    </source>
</reference>
<dbReference type="AlphaFoldDB" id="A0A9J5YYX6"/>
<organism evidence="1 2">
    <name type="scientific">Solanum commersonii</name>
    <name type="common">Commerson's wild potato</name>
    <name type="synonym">Commerson's nightshade</name>
    <dbReference type="NCBI Taxonomy" id="4109"/>
    <lineage>
        <taxon>Eukaryota</taxon>
        <taxon>Viridiplantae</taxon>
        <taxon>Streptophyta</taxon>
        <taxon>Embryophyta</taxon>
        <taxon>Tracheophyta</taxon>
        <taxon>Spermatophyta</taxon>
        <taxon>Magnoliopsida</taxon>
        <taxon>eudicotyledons</taxon>
        <taxon>Gunneridae</taxon>
        <taxon>Pentapetalae</taxon>
        <taxon>asterids</taxon>
        <taxon>lamiids</taxon>
        <taxon>Solanales</taxon>
        <taxon>Solanaceae</taxon>
        <taxon>Solanoideae</taxon>
        <taxon>Solaneae</taxon>
        <taxon>Solanum</taxon>
    </lineage>
</organism>
<evidence type="ECO:0000313" key="1">
    <source>
        <dbReference type="EMBL" id="KAG5605077.1"/>
    </source>
</evidence>
<name>A0A9J5YYX6_SOLCO</name>
<comment type="caution">
    <text evidence="1">The sequence shown here is derived from an EMBL/GenBank/DDBJ whole genome shotgun (WGS) entry which is preliminary data.</text>
</comment>
<evidence type="ECO:0000313" key="2">
    <source>
        <dbReference type="Proteomes" id="UP000824120"/>
    </source>
</evidence>
<sequence length="151" mass="16774">MPLNDSATRPSFVSSLFHACLQHLYVLDHWAHTGTKGGVCPFGESPKCYKNSIMSAHNKTQFTYPKINCVLKDSSCDTPLPKILMLAILATCASSRLINSRSEIRCNAHTQKEEQCMFSPIGLPLFSNRFFIRFTPVKKGLSKACKGMSAK</sequence>
<keyword evidence="2" id="KW-1185">Reference proteome</keyword>
<proteinExistence type="predicted"/>
<protein>
    <submittedName>
        <fullName evidence="1">Uncharacterized protein</fullName>
    </submittedName>
</protein>
<gene>
    <name evidence="1" type="ORF">H5410_026569</name>
</gene>
<dbReference type="Proteomes" id="UP000824120">
    <property type="component" value="Chromosome 5"/>
</dbReference>
<dbReference type="EMBL" id="JACXVP010000005">
    <property type="protein sequence ID" value="KAG5605077.1"/>
    <property type="molecule type" value="Genomic_DNA"/>
</dbReference>
<feature type="non-terminal residue" evidence="1">
    <location>
        <position position="151"/>
    </location>
</feature>